<dbReference type="Pfam" id="PF00581">
    <property type="entry name" value="Rhodanese"/>
    <property type="match status" value="1"/>
</dbReference>
<evidence type="ECO:0000313" key="4">
    <source>
        <dbReference type="Proteomes" id="UP000076738"/>
    </source>
</evidence>
<dbReference type="SMART" id="SM00450">
    <property type="entry name" value="RHOD"/>
    <property type="match status" value="1"/>
</dbReference>
<organism evidence="3 4">
    <name type="scientific">Calocera viscosa (strain TUFC12733)</name>
    <dbReference type="NCBI Taxonomy" id="1330018"/>
    <lineage>
        <taxon>Eukaryota</taxon>
        <taxon>Fungi</taxon>
        <taxon>Dikarya</taxon>
        <taxon>Basidiomycota</taxon>
        <taxon>Agaricomycotina</taxon>
        <taxon>Dacrymycetes</taxon>
        <taxon>Dacrymycetales</taxon>
        <taxon>Dacrymycetaceae</taxon>
        <taxon>Calocera</taxon>
    </lineage>
</organism>
<dbReference type="Gene3D" id="3.40.250.10">
    <property type="entry name" value="Rhodanese-like domain"/>
    <property type="match status" value="1"/>
</dbReference>
<dbReference type="EMBL" id="KV417271">
    <property type="protein sequence ID" value="KZO99726.1"/>
    <property type="molecule type" value="Genomic_DNA"/>
</dbReference>
<gene>
    <name evidence="3" type="ORF">CALVIDRAFT_476810</name>
</gene>
<dbReference type="AlphaFoldDB" id="A0A167QG15"/>
<feature type="region of interest" description="Disordered" evidence="1">
    <location>
        <begin position="54"/>
        <end position="86"/>
    </location>
</feature>
<proteinExistence type="predicted"/>
<feature type="non-terminal residue" evidence="3">
    <location>
        <position position="1"/>
    </location>
</feature>
<reference evidence="3 4" key="1">
    <citation type="journal article" date="2016" name="Mol. Biol. Evol.">
        <title>Comparative Genomics of Early-Diverging Mushroom-Forming Fungi Provides Insights into the Origins of Lignocellulose Decay Capabilities.</title>
        <authorList>
            <person name="Nagy L.G."/>
            <person name="Riley R."/>
            <person name="Tritt A."/>
            <person name="Adam C."/>
            <person name="Daum C."/>
            <person name="Floudas D."/>
            <person name="Sun H."/>
            <person name="Yadav J.S."/>
            <person name="Pangilinan J."/>
            <person name="Larsson K.H."/>
            <person name="Matsuura K."/>
            <person name="Barry K."/>
            <person name="Labutti K."/>
            <person name="Kuo R."/>
            <person name="Ohm R.A."/>
            <person name="Bhattacharya S.S."/>
            <person name="Shirouzu T."/>
            <person name="Yoshinaga Y."/>
            <person name="Martin F.M."/>
            <person name="Grigoriev I.V."/>
            <person name="Hibbett D.S."/>
        </authorList>
    </citation>
    <scope>NUCLEOTIDE SEQUENCE [LARGE SCALE GENOMIC DNA]</scope>
    <source>
        <strain evidence="3 4">TUFC12733</strain>
    </source>
</reference>
<dbReference type="PANTHER" id="PTHR44086">
    <property type="entry name" value="THIOSULFATE SULFURTRANSFERASE RDL2, MITOCHONDRIAL-RELATED"/>
    <property type="match status" value="1"/>
</dbReference>
<sequence>QKILLIDVREPDEIAQGSIPSAVALPLSQLHGALKLSPAAFEARYGFPLPGPSQPALSRWSGKAERAQAQAQQAQAAQQETEQEGEKGKEIIFFCRSGKRSLTACDLAVKAGWKGVKNYDGSWLDWTAREMIKQ</sequence>
<evidence type="ECO:0000313" key="3">
    <source>
        <dbReference type="EMBL" id="KZO99726.1"/>
    </source>
</evidence>
<dbReference type="InterPro" id="IPR036873">
    <property type="entry name" value="Rhodanese-like_dom_sf"/>
</dbReference>
<protein>
    <submittedName>
        <fullName evidence="3">Rhodanese-like protein</fullName>
    </submittedName>
</protein>
<dbReference type="GO" id="GO:0004792">
    <property type="term" value="F:thiosulfate-cyanide sulfurtransferase activity"/>
    <property type="evidence" value="ECO:0007669"/>
    <property type="project" value="TreeGrafter"/>
</dbReference>
<accession>A0A167QG15</accession>
<dbReference type="InterPro" id="IPR001763">
    <property type="entry name" value="Rhodanese-like_dom"/>
</dbReference>
<dbReference type="Proteomes" id="UP000076738">
    <property type="component" value="Unassembled WGS sequence"/>
</dbReference>
<feature type="compositionally biased region" description="Low complexity" evidence="1">
    <location>
        <begin position="67"/>
        <end position="80"/>
    </location>
</feature>
<dbReference type="PANTHER" id="PTHR44086:SF10">
    <property type="entry name" value="THIOSULFATE SULFURTRANSFERASE_RHODANESE-LIKE DOMAIN-CONTAINING PROTEIN 3"/>
    <property type="match status" value="1"/>
</dbReference>
<dbReference type="OrthoDB" id="566238at2759"/>
<keyword evidence="4" id="KW-1185">Reference proteome</keyword>
<evidence type="ECO:0000259" key="2">
    <source>
        <dbReference type="PROSITE" id="PS50206"/>
    </source>
</evidence>
<feature type="domain" description="Rhodanese" evidence="2">
    <location>
        <begin position="1"/>
        <end position="133"/>
    </location>
</feature>
<dbReference type="PROSITE" id="PS50206">
    <property type="entry name" value="RHODANESE_3"/>
    <property type="match status" value="1"/>
</dbReference>
<evidence type="ECO:0000256" key="1">
    <source>
        <dbReference type="SAM" id="MobiDB-lite"/>
    </source>
</evidence>
<dbReference type="STRING" id="1330018.A0A167QG15"/>
<name>A0A167QG15_CALVF</name>
<dbReference type="GO" id="GO:0005739">
    <property type="term" value="C:mitochondrion"/>
    <property type="evidence" value="ECO:0007669"/>
    <property type="project" value="TreeGrafter"/>
</dbReference>
<dbReference type="SUPFAM" id="SSF52821">
    <property type="entry name" value="Rhodanese/Cell cycle control phosphatase"/>
    <property type="match status" value="1"/>
</dbReference>